<keyword evidence="3" id="KW-1185">Reference proteome</keyword>
<dbReference type="AlphaFoldDB" id="A0A1L9WJI3"/>
<feature type="chain" id="PRO_5012273540" evidence="1">
    <location>
        <begin position="21"/>
        <end position="174"/>
    </location>
</feature>
<keyword evidence="1" id="KW-0732">Signal</keyword>
<dbReference type="OMA" id="HLRRYQM"/>
<dbReference type="Proteomes" id="UP000184546">
    <property type="component" value="Unassembled WGS sequence"/>
</dbReference>
<name>A0A1L9WJI3_ASPA1</name>
<evidence type="ECO:0000256" key="1">
    <source>
        <dbReference type="SAM" id="SignalP"/>
    </source>
</evidence>
<dbReference type="EMBL" id="KV878986">
    <property type="protein sequence ID" value="OJJ96319.1"/>
    <property type="molecule type" value="Genomic_DNA"/>
</dbReference>
<dbReference type="OrthoDB" id="4408027at2759"/>
<dbReference type="GeneID" id="30975713"/>
<reference evidence="3" key="1">
    <citation type="journal article" date="2017" name="Genome Biol.">
        <title>Comparative genomics reveals high biological diversity and specific adaptations in the industrially and medically important fungal genus Aspergillus.</title>
        <authorList>
            <person name="de Vries R.P."/>
            <person name="Riley R."/>
            <person name="Wiebenga A."/>
            <person name="Aguilar-Osorio G."/>
            <person name="Amillis S."/>
            <person name="Uchima C.A."/>
            <person name="Anderluh G."/>
            <person name="Asadollahi M."/>
            <person name="Askin M."/>
            <person name="Barry K."/>
            <person name="Battaglia E."/>
            <person name="Bayram O."/>
            <person name="Benocci T."/>
            <person name="Braus-Stromeyer S.A."/>
            <person name="Caldana C."/>
            <person name="Canovas D."/>
            <person name="Cerqueira G.C."/>
            <person name="Chen F."/>
            <person name="Chen W."/>
            <person name="Choi C."/>
            <person name="Clum A."/>
            <person name="Dos Santos R.A."/>
            <person name="Damasio A.R."/>
            <person name="Diallinas G."/>
            <person name="Emri T."/>
            <person name="Fekete E."/>
            <person name="Flipphi M."/>
            <person name="Freyberg S."/>
            <person name="Gallo A."/>
            <person name="Gournas C."/>
            <person name="Habgood R."/>
            <person name="Hainaut M."/>
            <person name="Harispe M.L."/>
            <person name="Henrissat B."/>
            <person name="Hilden K.S."/>
            <person name="Hope R."/>
            <person name="Hossain A."/>
            <person name="Karabika E."/>
            <person name="Karaffa L."/>
            <person name="Karanyi Z."/>
            <person name="Krasevec N."/>
            <person name="Kuo A."/>
            <person name="Kusch H."/>
            <person name="LaButti K."/>
            <person name="Lagendijk E.L."/>
            <person name="Lapidus A."/>
            <person name="Levasseur A."/>
            <person name="Lindquist E."/>
            <person name="Lipzen A."/>
            <person name="Logrieco A.F."/>
            <person name="MacCabe A."/>
            <person name="Maekelae M.R."/>
            <person name="Malavazi I."/>
            <person name="Melin P."/>
            <person name="Meyer V."/>
            <person name="Mielnichuk N."/>
            <person name="Miskei M."/>
            <person name="Molnar A.P."/>
            <person name="Mule G."/>
            <person name="Ngan C.Y."/>
            <person name="Orejas M."/>
            <person name="Orosz E."/>
            <person name="Ouedraogo J.P."/>
            <person name="Overkamp K.M."/>
            <person name="Park H.-S."/>
            <person name="Perrone G."/>
            <person name="Piumi F."/>
            <person name="Punt P.J."/>
            <person name="Ram A.F."/>
            <person name="Ramon A."/>
            <person name="Rauscher S."/>
            <person name="Record E."/>
            <person name="Riano-Pachon D.M."/>
            <person name="Robert V."/>
            <person name="Roehrig J."/>
            <person name="Ruller R."/>
            <person name="Salamov A."/>
            <person name="Salih N.S."/>
            <person name="Samson R.A."/>
            <person name="Sandor E."/>
            <person name="Sanguinetti M."/>
            <person name="Schuetze T."/>
            <person name="Sepcic K."/>
            <person name="Shelest E."/>
            <person name="Sherlock G."/>
            <person name="Sophianopoulou V."/>
            <person name="Squina F.M."/>
            <person name="Sun H."/>
            <person name="Susca A."/>
            <person name="Todd R.B."/>
            <person name="Tsang A."/>
            <person name="Unkles S.E."/>
            <person name="van de Wiele N."/>
            <person name="van Rossen-Uffink D."/>
            <person name="Oliveira J.V."/>
            <person name="Vesth T.C."/>
            <person name="Visser J."/>
            <person name="Yu J.-H."/>
            <person name="Zhou M."/>
            <person name="Andersen M.R."/>
            <person name="Archer D.B."/>
            <person name="Baker S.E."/>
            <person name="Benoit I."/>
            <person name="Brakhage A.A."/>
            <person name="Braus G.H."/>
            <person name="Fischer R."/>
            <person name="Frisvad J.C."/>
            <person name="Goldman G.H."/>
            <person name="Houbraken J."/>
            <person name="Oakley B."/>
            <person name="Pocsi I."/>
            <person name="Scazzocchio C."/>
            <person name="Seiboth B."/>
            <person name="vanKuyk P.A."/>
            <person name="Wortman J."/>
            <person name="Dyer P.S."/>
            <person name="Grigoriev I.V."/>
        </authorList>
    </citation>
    <scope>NUCLEOTIDE SEQUENCE [LARGE SCALE GENOMIC DNA]</scope>
    <source>
        <strain evidence="3">ATCC 16872 / CBS 172.66 / WB 5094</strain>
    </source>
</reference>
<gene>
    <name evidence="2" type="ORF">ASPACDRAFT_47087</name>
</gene>
<organism evidence="2 3">
    <name type="scientific">Aspergillus aculeatus (strain ATCC 16872 / CBS 172.66 / WB 5094)</name>
    <dbReference type="NCBI Taxonomy" id="690307"/>
    <lineage>
        <taxon>Eukaryota</taxon>
        <taxon>Fungi</taxon>
        <taxon>Dikarya</taxon>
        <taxon>Ascomycota</taxon>
        <taxon>Pezizomycotina</taxon>
        <taxon>Eurotiomycetes</taxon>
        <taxon>Eurotiomycetidae</taxon>
        <taxon>Eurotiales</taxon>
        <taxon>Aspergillaceae</taxon>
        <taxon>Aspergillus</taxon>
        <taxon>Aspergillus subgen. Circumdati</taxon>
    </lineage>
</organism>
<feature type="signal peptide" evidence="1">
    <location>
        <begin position="1"/>
        <end position="20"/>
    </location>
</feature>
<evidence type="ECO:0000313" key="3">
    <source>
        <dbReference type="Proteomes" id="UP000184546"/>
    </source>
</evidence>
<evidence type="ECO:0000313" key="2">
    <source>
        <dbReference type="EMBL" id="OJJ96319.1"/>
    </source>
</evidence>
<dbReference type="RefSeq" id="XP_020052659.1">
    <property type="nucleotide sequence ID" value="XM_020201899.1"/>
</dbReference>
<accession>A0A1L9WJI3</accession>
<protein>
    <submittedName>
        <fullName evidence="2">Uncharacterized protein</fullName>
    </submittedName>
</protein>
<sequence>MAPMTCLDAIALALWGAVDTDCTIKKVSTTLRIFDIHGKHWTVPVIHSINNTGHAGYSTVIVLGHVEINEEDVVSRLGQCQMDMGSSFGNAKPSFGAIDRGSSDPAVPDAPCRLHQSTFRFRYQRARPEPDGPEEIVLSAERVPGPIIAEALRLMSRINETRMAQLGLNGQPAP</sequence>
<dbReference type="VEuPathDB" id="FungiDB:ASPACDRAFT_47087"/>
<proteinExistence type="predicted"/>